<dbReference type="EMBL" id="JAGFBS010000044">
    <property type="protein sequence ID" value="KAG6370782.1"/>
    <property type="molecule type" value="Genomic_DNA"/>
</dbReference>
<sequence length="237" mass="27053">MVGHMQADLPRNFPDLPVRDYWSANVLQAHKILDNMYQQALQLLCQEDSDRLHLQIHINRIYDQVPLLEAINNKVDDIDWISCCAHAFGELLNKLKHAALAVNGQEHSTVDIVTISPMHSASSGSCGRPHFVFDAHWLVKAVSSTCRIPLQTLVNALGIHRNTLHHHLHLHSFSIHQFSDIMDHELNVLIQYYKLKRPSSGLQFVTAYLKSYGISVQHRHIQESLQRIDPLGWVLCS</sequence>
<accession>A0A8I2YF83</accession>
<gene>
    <name evidence="1" type="ORF">JVT61DRAFT_10986</name>
</gene>
<evidence type="ECO:0000313" key="1">
    <source>
        <dbReference type="EMBL" id="KAG6370782.1"/>
    </source>
</evidence>
<comment type="caution">
    <text evidence="1">The sequence shown here is derived from an EMBL/GenBank/DDBJ whole genome shotgun (WGS) entry which is preliminary data.</text>
</comment>
<evidence type="ECO:0000313" key="2">
    <source>
        <dbReference type="Proteomes" id="UP000683000"/>
    </source>
</evidence>
<dbReference type="Proteomes" id="UP000683000">
    <property type="component" value="Unassembled WGS sequence"/>
</dbReference>
<keyword evidence="2" id="KW-1185">Reference proteome</keyword>
<reference evidence="1" key="1">
    <citation type="submission" date="2021-03" db="EMBL/GenBank/DDBJ databases">
        <title>Evolutionary innovations through gain and loss of genes in the ectomycorrhizal Boletales.</title>
        <authorList>
            <person name="Wu G."/>
            <person name="Miyauchi S."/>
            <person name="Morin E."/>
            <person name="Yang Z.-L."/>
            <person name="Xu J."/>
            <person name="Martin F.M."/>
        </authorList>
    </citation>
    <scope>NUCLEOTIDE SEQUENCE</scope>
    <source>
        <strain evidence="1">BR01</strain>
    </source>
</reference>
<organism evidence="1 2">
    <name type="scientific">Boletus reticuloceps</name>
    <dbReference type="NCBI Taxonomy" id="495285"/>
    <lineage>
        <taxon>Eukaryota</taxon>
        <taxon>Fungi</taxon>
        <taxon>Dikarya</taxon>
        <taxon>Basidiomycota</taxon>
        <taxon>Agaricomycotina</taxon>
        <taxon>Agaricomycetes</taxon>
        <taxon>Agaricomycetidae</taxon>
        <taxon>Boletales</taxon>
        <taxon>Boletineae</taxon>
        <taxon>Boletaceae</taxon>
        <taxon>Boletoideae</taxon>
        <taxon>Boletus</taxon>
    </lineage>
</organism>
<dbReference type="AlphaFoldDB" id="A0A8I2YF83"/>
<dbReference type="OrthoDB" id="2686689at2759"/>
<proteinExistence type="predicted"/>
<protein>
    <submittedName>
        <fullName evidence="1">Uncharacterized protein</fullName>
    </submittedName>
</protein>
<name>A0A8I2YF83_9AGAM</name>